<dbReference type="GO" id="GO:0003724">
    <property type="term" value="F:RNA helicase activity"/>
    <property type="evidence" value="ECO:0007669"/>
    <property type="project" value="UniProtKB-EC"/>
</dbReference>
<proteinExistence type="inferred from homology"/>
<comment type="similarity">
    <text evidence="7">Belongs to the DEAD box helicase family.</text>
</comment>
<dbReference type="InterPro" id="IPR001650">
    <property type="entry name" value="Helicase_C-like"/>
</dbReference>
<evidence type="ECO:0000256" key="5">
    <source>
        <dbReference type="ARBA" id="ARBA00022884"/>
    </source>
</evidence>
<dbReference type="InterPro" id="IPR014001">
    <property type="entry name" value="Helicase_ATP-bd"/>
</dbReference>
<dbReference type="SUPFAM" id="SSF52540">
    <property type="entry name" value="P-loop containing nucleoside triphosphate hydrolases"/>
    <property type="match status" value="2"/>
</dbReference>
<evidence type="ECO:0000256" key="2">
    <source>
        <dbReference type="ARBA" id="ARBA00022801"/>
    </source>
</evidence>
<keyword evidence="1 7" id="KW-0547">Nucleotide-binding</keyword>
<dbReference type="SMART" id="SM01178">
    <property type="entry name" value="DUF4217"/>
    <property type="match status" value="1"/>
</dbReference>
<dbReference type="OrthoDB" id="10259640at2759"/>
<feature type="short sequence motif" description="Q motif" evidence="6">
    <location>
        <begin position="63"/>
        <end position="91"/>
    </location>
</feature>
<feature type="region of interest" description="Disordered" evidence="8">
    <location>
        <begin position="519"/>
        <end position="556"/>
    </location>
</feature>
<feature type="compositionally biased region" description="Basic and acidic residues" evidence="8">
    <location>
        <begin position="614"/>
        <end position="625"/>
    </location>
</feature>
<name>A0A553PHH8_TIGCA</name>
<dbReference type="GO" id="GO:0005524">
    <property type="term" value="F:ATP binding"/>
    <property type="evidence" value="ECO:0007669"/>
    <property type="project" value="UniProtKB-UniRule"/>
</dbReference>
<feature type="domain" description="Helicase C-terminal" evidence="10">
    <location>
        <begin position="281"/>
        <end position="450"/>
    </location>
</feature>
<evidence type="ECO:0000256" key="6">
    <source>
        <dbReference type="PROSITE-ProRule" id="PRU00552"/>
    </source>
</evidence>
<dbReference type="GO" id="GO:0003723">
    <property type="term" value="F:RNA binding"/>
    <property type="evidence" value="ECO:0007669"/>
    <property type="project" value="UniProtKB-UniRule"/>
</dbReference>
<comment type="function">
    <text evidence="7">RNA helicase.</text>
</comment>
<keyword evidence="3 7" id="KW-0347">Helicase</keyword>
<dbReference type="InterPro" id="IPR011545">
    <property type="entry name" value="DEAD/DEAH_box_helicase_dom"/>
</dbReference>
<feature type="compositionally biased region" description="Basic and acidic residues" evidence="8">
    <location>
        <begin position="539"/>
        <end position="549"/>
    </location>
</feature>
<dbReference type="Gene3D" id="3.40.50.300">
    <property type="entry name" value="P-loop containing nucleotide triphosphate hydrolases"/>
    <property type="match status" value="2"/>
</dbReference>
<keyword evidence="4 7" id="KW-0067">ATP-binding</keyword>
<dbReference type="Pfam" id="PF00270">
    <property type="entry name" value="DEAD"/>
    <property type="match status" value="1"/>
</dbReference>
<evidence type="ECO:0000256" key="8">
    <source>
        <dbReference type="SAM" id="MobiDB-lite"/>
    </source>
</evidence>
<keyword evidence="2 7" id="KW-0378">Hydrolase</keyword>
<dbReference type="CDD" id="cd18787">
    <property type="entry name" value="SF2_C_DEAD"/>
    <property type="match status" value="1"/>
</dbReference>
<dbReference type="Pfam" id="PF13959">
    <property type="entry name" value="CTE_SPB4"/>
    <property type="match status" value="1"/>
</dbReference>
<dbReference type="STRING" id="6832.A0A553PHH8"/>
<dbReference type="Pfam" id="PF00271">
    <property type="entry name" value="Helicase_C"/>
    <property type="match status" value="1"/>
</dbReference>
<comment type="caution">
    <text evidence="12">The sequence shown here is derived from an EMBL/GenBank/DDBJ whole genome shotgun (WGS) entry which is preliminary data.</text>
</comment>
<evidence type="ECO:0000256" key="4">
    <source>
        <dbReference type="ARBA" id="ARBA00022840"/>
    </source>
</evidence>
<feature type="compositionally biased region" description="Acidic residues" evidence="8">
    <location>
        <begin position="746"/>
        <end position="759"/>
    </location>
</feature>
<accession>A0A553PHH8</accession>
<sequence length="809" mass="91525">MSAATSRAAPGGIKVDLSGKKAKKILAQKWNKKKRPKKTVLEGQEISQLEIKVKRKLDAQSVQTFLDLPISRLTTKGLKDSGFTRPTAIQTQSLLYSLGGQDVLGASKTGSGKTLAFLIPLIEKLYRLKWTKMDGLGALVITPTRELAYQIFEQLRDVGRHHDFSAGLVIGGKDLHFESRRMGECNIVICTPGRLLQHMDENPQFDASTMKMLVLDEADRCLEMGFADQMNAIVNNLPLDRQTLLFSATQTRSIKDLARLSLQNPVFVSVHEHSAKATPDQLQEYYIVCDLAQKMSMLWSFVKNNARKKILVFVQCCKQAKYFTELFRRLRSPTQITALYGTLNQLRRMAIYKEFCEAERGVLIATDIAARGLDFPTVDWVLQLDCPEDWKIYNHRVGRTARNAATGSALLVLMPSEEESMMKQLRAHKFTIVREEVNPHKLLNIQRKIQANLASDTELKETAKRAFQHYIKSIYLMKDKTVFDVFALDVDAFAVSLGLAAAPRIPFLEKHMRIQAAKRRKEKLQETQTEESVDNIPQSKEKDKMRLMDSSEDEDGEDVITMKRKDHAIGNNDSEDDGHDLLPLLGRGSSKVVTKAAAVKKALKKNIQLNQKVKFDDDGGAHEDDPAIQPKASKEGQLYEGNESSEKPGGGIDIEKAKMVLKAEDAFDRKTERARIKEVHKEKKRKEKELKNKRRKEQEGEAGEDQDSEEEDEDVEDEEEEDGKEPNLDWLPDPDEIYGKKKSESSDSEGEEDSSSEDESGSKRKWKPPKKPKTDPSKRARVDWEESSDDEDLEQLHDNEALALQLLGN</sequence>
<dbReference type="InterPro" id="IPR000629">
    <property type="entry name" value="RNA-helicase_DEAD-box_CS"/>
</dbReference>
<evidence type="ECO:0000256" key="1">
    <source>
        <dbReference type="ARBA" id="ARBA00022741"/>
    </source>
</evidence>
<gene>
    <name evidence="12" type="ORF">TCAL_04035</name>
</gene>
<evidence type="ECO:0000256" key="3">
    <source>
        <dbReference type="ARBA" id="ARBA00022806"/>
    </source>
</evidence>
<dbReference type="PROSITE" id="PS00039">
    <property type="entry name" value="DEAD_ATP_HELICASE"/>
    <property type="match status" value="1"/>
</dbReference>
<dbReference type="PROSITE" id="PS51194">
    <property type="entry name" value="HELICASE_CTER"/>
    <property type="match status" value="1"/>
</dbReference>
<dbReference type="InterPro" id="IPR027417">
    <property type="entry name" value="P-loop_NTPase"/>
</dbReference>
<dbReference type="CDD" id="cd17941">
    <property type="entry name" value="DEADc_DDX10"/>
    <property type="match status" value="1"/>
</dbReference>
<dbReference type="AlphaFoldDB" id="A0A553PHH8"/>
<feature type="compositionally biased region" description="Basic and acidic residues" evidence="8">
    <location>
        <begin position="653"/>
        <end position="681"/>
    </location>
</feature>
<feature type="compositionally biased region" description="Acidic residues" evidence="8">
    <location>
        <begin position="700"/>
        <end position="723"/>
    </location>
</feature>
<feature type="region of interest" description="Disordered" evidence="8">
    <location>
        <begin position="614"/>
        <end position="796"/>
    </location>
</feature>
<feature type="compositionally biased region" description="Basic residues" evidence="8">
    <location>
        <begin position="682"/>
        <end position="695"/>
    </location>
</feature>
<comment type="catalytic activity">
    <reaction evidence="7">
        <text>ATP + H2O = ADP + phosphate + H(+)</text>
        <dbReference type="Rhea" id="RHEA:13065"/>
        <dbReference type="ChEBI" id="CHEBI:15377"/>
        <dbReference type="ChEBI" id="CHEBI:15378"/>
        <dbReference type="ChEBI" id="CHEBI:30616"/>
        <dbReference type="ChEBI" id="CHEBI:43474"/>
        <dbReference type="ChEBI" id="CHEBI:456216"/>
        <dbReference type="EC" id="3.6.4.13"/>
    </reaction>
</comment>
<evidence type="ECO:0000313" key="13">
    <source>
        <dbReference type="Proteomes" id="UP000318571"/>
    </source>
</evidence>
<evidence type="ECO:0000259" key="11">
    <source>
        <dbReference type="PROSITE" id="PS51195"/>
    </source>
</evidence>
<protein>
    <recommendedName>
        <fullName evidence="7">ATP-dependent RNA helicase</fullName>
        <ecNumber evidence="7">3.6.4.13</ecNumber>
    </recommendedName>
</protein>
<evidence type="ECO:0000256" key="7">
    <source>
        <dbReference type="RuleBase" id="RU365068"/>
    </source>
</evidence>
<dbReference type="PROSITE" id="PS51192">
    <property type="entry name" value="HELICASE_ATP_BIND_1"/>
    <property type="match status" value="1"/>
</dbReference>
<dbReference type="InterPro" id="IPR025313">
    <property type="entry name" value="SPB4-like_CTE"/>
</dbReference>
<dbReference type="SMART" id="SM00490">
    <property type="entry name" value="HELICc"/>
    <property type="match status" value="1"/>
</dbReference>
<dbReference type="InterPro" id="IPR014014">
    <property type="entry name" value="RNA_helicase_DEAD_Q_motif"/>
</dbReference>
<dbReference type="EC" id="3.6.4.13" evidence="7"/>
<evidence type="ECO:0000313" key="12">
    <source>
        <dbReference type="EMBL" id="TRY77138.1"/>
    </source>
</evidence>
<feature type="compositionally biased region" description="Basic and acidic residues" evidence="8">
    <location>
        <begin position="772"/>
        <end position="784"/>
    </location>
</feature>
<feature type="domain" description="Helicase ATP-binding" evidence="9">
    <location>
        <begin position="94"/>
        <end position="268"/>
    </location>
</feature>
<feature type="domain" description="DEAD-box RNA helicase Q" evidence="11">
    <location>
        <begin position="63"/>
        <end position="91"/>
    </location>
</feature>
<organism evidence="12 13">
    <name type="scientific">Tigriopus californicus</name>
    <name type="common">Marine copepod</name>
    <dbReference type="NCBI Taxonomy" id="6832"/>
    <lineage>
        <taxon>Eukaryota</taxon>
        <taxon>Metazoa</taxon>
        <taxon>Ecdysozoa</taxon>
        <taxon>Arthropoda</taxon>
        <taxon>Crustacea</taxon>
        <taxon>Multicrustacea</taxon>
        <taxon>Hexanauplia</taxon>
        <taxon>Copepoda</taxon>
        <taxon>Harpacticoida</taxon>
        <taxon>Harpacticidae</taxon>
        <taxon>Tigriopus</taxon>
    </lineage>
</organism>
<keyword evidence="13" id="KW-1185">Reference proteome</keyword>
<comment type="domain">
    <text evidence="7">The Q motif is unique to and characteristic of the DEAD box family of RNA helicases and controls ATP binding and hydrolysis.</text>
</comment>
<keyword evidence="5 7" id="KW-0694">RNA-binding</keyword>
<dbReference type="EMBL" id="VCGU01000004">
    <property type="protein sequence ID" value="TRY77138.1"/>
    <property type="molecule type" value="Genomic_DNA"/>
</dbReference>
<evidence type="ECO:0000259" key="9">
    <source>
        <dbReference type="PROSITE" id="PS51192"/>
    </source>
</evidence>
<dbReference type="PROSITE" id="PS51195">
    <property type="entry name" value="Q_MOTIF"/>
    <property type="match status" value="1"/>
</dbReference>
<dbReference type="OMA" id="FLWRQKQ"/>
<dbReference type="PANTHER" id="PTHR24031">
    <property type="entry name" value="RNA HELICASE"/>
    <property type="match status" value="1"/>
</dbReference>
<dbReference type="GO" id="GO:0016887">
    <property type="term" value="F:ATP hydrolysis activity"/>
    <property type="evidence" value="ECO:0007669"/>
    <property type="project" value="RHEA"/>
</dbReference>
<reference evidence="12 13" key="1">
    <citation type="journal article" date="2018" name="Nat. Ecol. Evol.">
        <title>Genomic signatures of mitonuclear coevolution across populations of Tigriopus californicus.</title>
        <authorList>
            <person name="Barreto F.S."/>
            <person name="Watson E.T."/>
            <person name="Lima T.G."/>
            <person name="Willett C.S."/>
            <person name="Edmands S."/>
            <person name="Li W."/>
            <person name="Burton R.S."/>
        </authorList>
    </citation>
    <scope>NUCLEOTIDE SEQUENCE [LARGE SCALE GENOMIC DNA]</scope>
    <source>
        <strain evidence="12 13">San Diego</strain>
    </source>
</reference>
<dbReference type="SMART" id="SM00487">
    <property type="entry name" value="DEXDc"/>
    <property type="match status" value="1"/>
</dbReference>
<evidence type="ECO:0000259" key="10">
    <source>
        <dbReference type="PROSITE" id="PS51194"/>
    </source>
</evidence>
<dbReference type="Proteomes" id="UP000318571">
    <property type="component" value="Chromosome 5"/>
</dbReference>